<dbReference type="NCBIfam" id="NF003671">
    <property type="entry name" value="PRK05294.1"/>
    <property type="match status" value="1"/>
</dbReference>
<dbReference type="EMBL" id="AZCV01000001">
    <property type="protein sequence ID" value="KRK38528.1"/>
    <property type="molecule type" value="Genomic_DNA"/>
</dbReference>
<dbReference type="PANTHER" id="PTHR11405">
    <property type="entry name" value="CARBAMOYLTRANSFERASE FAMILY MEMBER"/>
    <property type="match status" value="1"/>
</dbReference>
<dbReference type="Pfam" id="PF25596">
    <property type="entry name" value="CPSase_L_D1"/>
    <property type="match status" value="2"/>
</dbReference>
<feature type="domain" description="ATP-grasp" evidence="17">
    <location>
        <begin position="685"/>
        <end position="871"/>
    </location>
</feature>
<dbReference type="Pfam" id="PF02786">
    <property type="entry name" value="CPSase_L_D2"/>
    <property type="match status" value="2"/>
</dbReference>
<feature type="domain" description="ATP-grasp" evidence="17">
    <location>
        <begin position="133"/>
        <end position="332"/>
    </location>
</feature>
<dbReference type="InterPro" id="IPR005479">
    <property type="entry name" value="CPAse_ATP-bd"/>
</dbReference>
<evidence type="ECO:0000256" key="8">
    <source>
        <dbReference type="ARBA" id="ARBA00022723"/>
    </source>
</evidence>
<keyword evidence="8" id="KW-0479">Metal-binding</keyword>
<dbReference type="SMART" id="SM00851">
    <property type="entry name" value="MGS"/>
    <property type="match status" value="1"/>
</dbReference>
<dbReference type="InterPro" id="IPR016185">
    <property type="entry name" value="PreATP-grasp_dom_sf"/>
</dbReference>
<dbReference type="InterPro" id="IPR011761">
    <property type="entry name" value="ATP-grasp"/>
</dbReference>
<dbReference type="GO" id="GO:0006541">
    <property type="term" value="P:glutamine metabolic process"/>
    <property type="evidence" value="ECO:0007669"/>
    <property type="project" value="TreeGrafter"/>
</dbReference>
<dbReference type="Gene3D" id="1.10.1030.10">
    <property type="entry name" value="Carbamoyl-phosphate synthetase, large subunit oligomerisation domain"/>
    <property type="match status" value="1"/>
</dbReference>
<dbReference type="InterPro" id="IPR005480">
    <property type="entry name" value="CPSase_lsu_oligo"/>
</dbReference>
<dbReference type="GO" id="GO:0004087">
    <property type="term" value="F:carbamoyl-phosphate synthase (ammonia) activity"/>
    <property type="evidence" value="ECO:0007669"/>
    <property type="project" value="UniProtKB-EC"/>
</dbReference>
<dbReference type="GO" id="GO:0006526">
    <property type="term" value="P:L-arginine biosynthetic process"/>
    <property type="evidence" value="ECO:0007669"/>
    <property type="project" value="UniProtKB-KW"/>
</dbReference>
<dbReference type="Pfam" id="PF02142">
    <property type="entry name" value="MGS"/>
    <property type="match status" value="1"/>
</dbReference>
<dbReference type="Gene3D" id="3.40.50.1380">
    <property type="entry name" value="Methylglyoxal synthase-like domain"/>
    <property type="match status" value="1"/>
</dbReference>
<evidence type="ECO:0000259" key="17">
    <source>
        <dbReference type="PROSITE" id="PS50975"/>
    </source>
</evidence>
<name>A0A0R1GWQ7_9LACO</name>
<dbReference type="Gene3D" id="3.30.470.20">
    <property type="entry name" value="ATP-grasp fold, B domain"/>
    <property type="match status" value="2"/>
</dbReference>
<comment type="catalytic activity">
    <reaction evidence="14">
        <text>hydrogencarbonate + NH4(+) + 2 ATP = carbamoyl phosphate + 2 ADP + phosphate + 2 H(+)</text>
        <dbReference type="Rhea" id="RHEA:18029"/>
        <dbReference type="ChEBI" id="CHEBI:15378"/>
        <dbReference type="ChEBI" id="CHEBI:17544"/>
        <dbReference type="ChEBI" id="CHEBI:28938"/>
        <dbReference type="ChEBI" id="CHEBI:30616"/>
        <dbReference type="ChEBI" id="CHEBI:43474"/>
        <dbReference type="ChEBI" id="CHEBI:58228"/>
        <dbReference type="ChEBI" id="CHEBI:456216"/>
        <dbReference type="EC" id="6.3.4.16"/>
    </reaction>
</comment>
<dbReference type="GO" id="GO:0005524">
    <property type="term" value="F:ATP binding"/>
    <property type="evidence" value="ECO:0007669"/>
    <property type="project" value="UniProtKB-UniRule"/>
</dbReference>
<dbReference type="InterPro" id="IPR005483">
    <property type="entry name" value="CPSase_dom"/>
</dbReference>
<evidence type="ECO:0000256" key="11">
    <source>
        <dbReference type="ARBA" id="ARBA00022840"/>
    </source>
</evidence>
<evidence type="ECO:0000256" key="13">
    <source>
        <dbReference type="ARBA" id="ARBA00023211"/>
    </source>
</evidence>
<dbReference type="AlphaFoldDB" id="A0A0R1GWQ7"/>
<dbReference type="GO" id="GO:0006221">
    <property type="term" value="P:pyrimidine nucleotide biosynthetic process"/>
    <property type="evidence" value="ECO:0007669"/>
    <property type="project" value="UniProtKB-KW"/>
</dbReference>
<evidence type="ECO:0000256" key="12">
    <source>
        <dbReference type="ARBA" id="ARBA00022975"/>
    </source>
</evidence>
<evidence type="ECO:0000256" key="15">
    <source>
        <dbReference type="ARBA" id="ARBA00048816"/>
    </source>
</evidence>
<keyword evidence="11 16" id="KW-0067">ATP-binding</keyword>
<dbReference type="SMART" id="SM01096">
    <property type="entry name" value="CPSase_L_D3"/>
    <property type="match status" value="1"/>
</dbReference>
<keyword evidence="13" id="KW-0464">Manganese</keyword>
<evidence type="ECO:0000256" key="5">
    <source>
        <dbReference type="ARBA" id="ARBA00022571"/>
    </source>
</evidence>
<dbReference type="InterPro" id="IPR036897">
    <property type="entry name" value="CarbamoylP_synth_lsu_oligo_sf"/>
</dbReference>
<dbReference type="InterPro" id="IPR011607">
    <property type="entry name" value="MGS-like_dom"/>
</dbReference>
<dbReference type="GO" id="GO:0004088">
    <property type="term" value="F:carbamoyl-phosphate synthase (glutamine-hydrolyzing) activity"/>
    <property type="evidence" value="ECO:0007669"/>
    <property type="project" value="UniProtKB-EC"/>
</dbReference>
<keyword evidence="7" id="KW-0028">Amino-acid biosynthesis</keyword>
<dbReference type="Proteomes" id="UP000050909">
    <property type="component" value="Unassembled WGS sequence"/>
</dbReference>
<keyword evidence="6" id="KW-0436">Ligase</keyword>
<comment type="catalytic activity">
    <reaction evidence="15">
        <text>hydrogencarbonate + L-glutamine + 2 ATP + H2O = carbamoyl phosphate + L-glutamate + 2 ADP + phosphate + 2 H(+)</text>
        <dbReference type="Rhea" id="RHEA:18633"/>
        <dbReference type="ChEBI" id="CHEBI:15377"/>
        <dbReference type="ChEBI" id="CHEBI:15378"/>
        <dbReference type="ChEBI" id="CHEBI:17544"/>
        <dbReference type="ChEBI" id="CHEBI:29985"/>
        <dbReference type="ChEBI" id="CHEBI:30616"/>
        <dbReference type="ChEBI" id="CHEBI:43474"/>
        <dbReference type="ChEBI" id="CHEBI:58228"/>
        <dbReference type="ChEBI" id="CHEBI:58359"/>
        <dbReference type="ChEBI" id="CHEBI:456216"/>
        <dbReference type="EC" id="6.3.5.5"/>
    </reaction>
</comment>
<dbReference type="Gene3D" id="3.40.50.20">
    <property type="match status" value="2"/>
</dbReference>
<dbReference type="Gene3D" id="3.30.1490.20">
    <property type="entry name" value="ATP-grasp fold, A domain"/>
    <property type="match status" value="1"/>
</dbReference>
<dbReference type="GO" id="GO:0046872">
    <property type="term" value="F:metal ion binding"/>
    <property type="evidence" value="ECO:0007669"/>
    <property type="project" value="UniProtKB-KW"/>
</dbReference>
<evidence type="ECO:0000313" key="20">
    <source>
        <dbReference type="Proteomes" id="UP000050909"/>
    </source>
</evidence>
<comment type="cofactor">
    <cofactor evidence="2">
        <name>Mg(2+)</name>
        <dbReference type="ChEBI" id="CHEBI:18420"/>
    </cofactor>
</comment>
<dbReference type="SUPFAM" id="SSF52335">
    <property type="entry name" value="Methylglyoxal synthase-like"/>
    <property type="match status" value="1"/>
</dbReference>
<protein>
    <submittedName>
        <fullName evidence="19">Carbamoyl-phosphate synthase, large subunit</fullName>
    </submittedName>
</protein>
<comment type="cofactor">
    <cofactor evidence="1">
        <name>Mn(2+)</name>
        <dbReference type="ChEBI" id="CHEBI:29035"/>
    </cofactor>
</comment>
<evidence type="ECO:0000256" key="9">
    <source>
        <dbReference type="ARBA" id="ARBA00022737"/>
    </source>
</evidence>
<gene>
    <name evidence="19" type="ORF">FC62_GL000215</name>
</gene>
<evidence type="ECO:0000256" key="6">
    <source>
        <dbReference type="ARBA" id="ARBA00022598"/>
    </source>
</evidence>
<keyword evidence="5" id="KW-0055">Arginine biosynthesis</keyword>
<evidence type="ECO:0000256" key="7">
    <source>
        <dbReference type="ARBA" id="ARBA00022605"/>
    </source>
</evidence>
<evidence type="ECO:0000256" key="14">
    <source>
        <dbReference type="ARBA" id="ARBA00047359"/>
    </source>
</evidence>
<dbReference type="InterPro" id="IPR036914">
    <property type="entry name" value="MGS-like_dom_sf"/>
</dbReference>
<keyword evidence="10 16" id="KW-0547">Nucleotide-binding</keyword>
<organism evidence="19 20">
    <name type="scientific">Amylolactobacillus amylotrophicus DSM 20534</name>
    <dbReference type="NCBI Taxonomy" id="1423722"/>
    <lineage>
        <taxon>Bacteria</taxon>
        <taxon>Bacillati</taxon>
        <taxon>Bacillota</taxon>
        <taxon>Bacilli</taxon>
        <taxon>Lactobacillales</taxon>
        <taxon>Lactobacillaceae</taxon>
        <taxon>Amylolactobacillus</taxon>
    </lineage>
</organism>
<keyword evidence="12" id="KW-0665">Pyrimidine biosynthesis</keyword>
<evidence type="ECO:0000259" key="18">
    <source>
        <dbReference type="PROSITE" id="PS51855"/>
    </source>
</evidence>
<dbReference type="PRINTS" id="PR00098">
    <property type="entry name" value="CPSASE"/>
</dbReference>
<dbReference type="PATRIC" id="fig|1423722.3.peg.219"/>
<dbReference type="NCBIfam" id="NF009455">
    <property type="entry name" value="PRK12815.1"/>
    <property type="match status" value="1"/>
</dbReference>
<keyword evidence="20" id="KW-1185">Reference proteome</keyword>
<evidence type="ECO:0000256" key="3">
    <source>
        <dbReference type="ARBA" id="ARBA00005077"/>
    </source>
</evidence>
<dbReference type="FunFam" id="3.40.50.20:FF:000001">
    <property type="entry name" value="Carbamoyl-phosphate synthase large chain"/>
    <property type="match status" value="2"/>
</dbReference>
<evidence type="ECO:0000256" key="1">
    <source>
        <dbReference type="ARBA" id="ARBA00001936"/>
    </source>
</evidence>
<evidence type="ECO:0000256" key="2">
    <source>
        <dbReference type="ARBA" id="ARBA00001946"/>
    </source>
</evidence>
<evidence type="ECO:0000256" key="16">
    <source>
        <dbReference type="PROSITE-ProRule" id="PRU00409"/>
    </source>
</evidence>
<comment type="similarity">
    <text evidence="4">Belongs to the CarB family.</text>
</comment>
<dbReference type="InterPro" id="IPR058047">
    <property type="entry name" value="CPSase_preATP-grasp"/>
</dbReference>
<keyword evidence="9" id="KW-0677">Repeat</keyword>
<dbReference type="PANTHER" id="PTHR11405:SF53">
    <property type="entry name" value="CARBAMOYL-PHOSPHATE SYNTHASE [AMMONIA], MITOCHONDRIAL"/>
    <property type="match status" value="1"/>
</dbReference>
<feature type="domain" description="MGS-like" evidence="18">
    <location>
        <begin position="939"/>
        <end position="1067"/>
    </location>
</feature>
<accession>A0A0R1GWQ7</accession>
<dbReference type="GO" id="GO:0005737">
    <property type="term" value="C:cytoplasm"/>
    <property type="evidence" value="ECO:0007669"/>
    <property type="project" value="TreeGrafter"/>
</dbReference>
<evidence type="ECO:0000256" key="4">
    <source>
        <dbReference type="ARBA" id="ARBA00009799"/>
    </source>
</evidence>
<sequence>MPLKNELNKLLIIGSGPNIVGEVAEFDLITKQAIESFLEDSIKLVIVNPNPATVATDPSADVTVYLEPMTIDFLKRILRMEQPDAIVTALGSSISIQMALELKQSGILDELEIKLLTINNQTLEVVQDKRKLIEVLSANNLPCSKNFELNESVSELQKHLSSIQFPLIIAKADRFRERRHIKVTDEQELLGYLEKEARTSDYNTENYQFYEDLSDWEEILVDVLRDNEGNLNFVNFAGSIEPVSINRGDSVLVSPILTLNNQSIQKIRAITKKIGQIFNHHGILSVHFAVKQQSDRVSIKVLSIRPRITRSTLLAYRAGTYNIGYVLAKIALGYNLNEITNPNSGLNAAIEPILDMVATKFPNWSFTESGENHYLLNDKMQASGEAIGIGHNFETAMMKGIESTNSFEQNMTLYHKYLTEDIDDLLTELAHPGERHLIQLVIALVRGVSLTKLRQLIKIHPVYLQKFNNIAQVISQLRTTYFSTDNNEATAALLYRAKLLGFSNTLIAQITHQHPDVIIKNVREAGIEPSFIQLDGTAGMYTPQVSAVYSAYGVHNEVEPIKSDKPKLLIIGLGPFQISLNSEFDFMLFHAIKTLKELGYETIIISNNSEAISSSYRLVDRVYFEPITIENILRIAKYEGVTSIMTQFSGKQTNHFVGALQEHGLHIVGQEHFDLYHLDQKEVLNKLLTNLDFNGVPGTSTTTLTDALAYSNEIGFPVLVGGKTQNRPQKSAVVFDEPALREYILQNQLDKINISKFIDGQKYEVTAISDGENVTIPGIIEHLEQSGSHASDSIAVFNPQNLTSDQRRQIRDMTVSLSHLIKMRGFLNIHFLIFQGTIYVLQIKTYAGHNVPFLSKALRQDITKVATKVILGSSLQELGLPADIWPSNNLIYVKMPVFSYINYHGENTFDSKMKASGSVVGRDTKLSKALYKGYAGAGLTIPTYGSIFISVKDEDKKEATNLAHRFHLLGFKIFATEGTASILAETGITVNIVPKVEGSNHNVIDKLTAHKINLVINVTNYSDLANQDATQIKDAALHAHIPVFSSLKTASYVLEVLESLALTTQPI</sequence>
<dbReference type="SUPFAM" id="SSF48108">
    <property type="entry name" value="Carbamoyl phosphate synthetase, large subunit connection domain"/>
    <property type="match status" value="1"/>
</dbReference>
<proteinExistence type="inferred from homology"/>
<dbReference type="SUPFAM" id="SSF52440">
    <property type="entry name" value="PreATP-grasp domain"/>
    <property type="match status" value="2"/>
</dbReference>
<dbReference type="FunFam" id="3.30.470.20:FF:000026">
    <property type="entry name" value="Carbamoyl-phosphate synthase large chain"/>
    <property type="match status" value="1"/>
</dbReference>
<evidence type="ECO:0000256" key="10">
    <source>
        <dbReference type="ARBA" id="ARBA00022741"/>
    </source>
</evidence>
<dbReference type="SUPFAM" id="SSF56059">
    <property type="entry name" value="Glutathione synthetase ATP-binding domain-like"/>
    <property type="match status" value="2"/>
</dbReference>
<dbReference type="Pfam" id="PF02787">
    <property type="entry name" value="CPSase_L_D3"/>
    <property type="match status" value="1"/>
</dbReference>
<comment type="pathway">
    <text evidence="3">Amino-acid biosynthesis; L-arginine biosynthesis; carbamoyl phosphate from bicarbonate: step 1/1.</text>
</comment>
<comment type="caution">
    <text evidence="19">The sequence shown here is derived from an EMBL/GenBank/DDBJ whole genome shotgun (WGS) entry which is preliminary data.</text>
</comment>
<dbReference type="PROSITE" id="PS51855">
    <property type="entry name" value="MGS"/>
    <property type="match status" value="1"/>
</dbReference>
<evidence type="ECO:0000313" key="19">
    <source>
        <dbReference type="EMBL" id="KRK38528.1"/>
    </source>
</evidence>
<dbReference type="InterPro" id="IPR013815">
    <property type="entry name" value="ATP_grasp_subdomain_1"/>
</dbReference>
<reference evidence="19 20" key="1">
    <citation type="journal article" date="2015" name="Genome Announc.">
        <title>Expanding the biotechnology potential of lactobacilli through comparative genomics of 213 strains and associated genera.</title>
        <authorList>
            <person name="Sun Z."/>
            <person name="Harris H.M."/>
            <person name="McCann A."/>
            <person name="Guo C."/>
            <person name="Argimon S."/>
            <person name="Zhang W."/>
            <person name="Yang X."/>
            <person name="Jeffery I.B."/>
            <person name="Cooney J.C."/>
            <person name="Kagawa T.F."/>
            <person name="Liu W."/>
            <person name="Song Y."/>
            <person name="Salvetti E."/>
            <person name="Wrobel A."/>
            <person name="Rasinkangas P."/>
            <person name="Parkhill J."/>
            <person name="Rea M.C."/>
            <person name="O'Sullivan O."/>
            <person name="Ritari J."/>
            <person name="Douillard F.P."/>
            <person name="Paul Ross R."/>
            <person name="Yang R."/>
            <person name="Briner A.E."/>
            <person name="Felis G.E."/>
            <person name="de Vos W.M."/>
            <person name="Barrangou R."/>
            <person name="Klaenhammer T.R."/>
            <person name="Caufield P.W."/>
            <person name="Cui Y."/>
            <person name="Zhang H."/>
            <person name="O'Toole P.W."/>
        </authorList>
    </citation>
    <scope>NUCLEOTIDE SEQUENCE [LARGE SCALE GENOMIC DNA]</scope>
    <source>
        <strain evidence="19 20">DSM 20534</strain>
    </source>
</reference>
<dbReference type="PROSITE" id="PS50975">
    <property type="entry name" value="ATP_GRASP"/>
    <property type="match status" value="2"/>
</dbReference>
<dbReference type="RefSeq" id="WP_056946127.1">
    <property type="nucleotide sequence ID" value="NZ_AZCV01000001.1"/>
</dbReference>